<dbReference type="PRINTS" id="PR00081">
    <property type="entry name" value="GDHRDH"/>
</dbReference>
<evidence type="ECO:0000256" key="4">
    <source>
        <dbReference type="PROSITE-ProRule" id="PRU01363"/>
    </source>
</evidence>
<dbReference type="InterPro" id="IPR050091">
    <property type="entry name" value="PKS_NRPS_Biosynth_Enz"/>
</dbReference>
<proteinExistence type="inferred from homology"/>
<reference evidence="9 11" key="1">
    <citation type="journal article" date="2023" name="Microb. Genom.">
        <title>Mesoterricola silvestris gen. nov., sp. nov., Mesoterricola sediminis sp. nov., Geothrix oryzae sp. nov., Geothrix edaphica sp. nov., Geothrix rubra sp. nov., and Geothrix limicola sp. nov., six novel members of Acidobacteriota isolated from soils.</title>
        <authorList>
            <person name="Weisberg A.J."/>
            <person name="Pearce E."/>
            <person name="Kramer C.G."/>
            <person name="Chang J.H."/>
            <person name="Clarke C.R."/>
        </authorList>
    </citation>
    <scope>NUCLEOTIDE SEQUENCE</scope>
    <source>
        <strain evidence="10 11">NB05-1H</strain>
        <strain evidence="9">NRRL_B-16521</strain>
    </source>
</reference>
<dbReference type="Gene3D" id="3.40.50.720">
    <property type="entry name" value="NAD(P)-binding Rossmann-like Domain"/>
    <property type="match status" value="2"/>
</dbReference>
<dbReference type="Pfam" id="PF08659">
    <property type="entry name" value="KR"/>
    <property type="match status" value="1"/>
</dbReference>
<dbReference type="Proteomes" id="UP001282288">
    <property type="component" value="Unassembled WGS sequence"/>
</dbReference>
<keyword evidence="1" id="KW-0596">Phosphopantetheine</keyword>
<evidence type="ECO:0000256" key="2">
    <source>
        <dbReference type="ARBA" id="ARBA00022553"/>
    </source>
</evidence>
<dbReference type="InterPro" id="IPR032821">
    <property type="entry name" value="PKS_assoc"/>
</dbReference>
<dbReference type="FunFam" id="3.40.50.720:FF:000084">
    <property type="entry name" value="Short-chain dehydrogenase reductase"/>
    <property type="match status" value="1"/>
</dbReference>
<dbReference type="PROSITE" id="PS52019">
    <property type="entry name" value="PKS_MFAS_DH"/>
    <property type="match status" value="1"/>
</dbReference>
<dbReference type="Gene3D" id="3.40.47.10">
    <property type="match status" value="2"/>
</dbReference>
<evidence type="ECO:0000313" key="10">
    <source>
        <dbReference type="EMBL" id="MDX3023261.1"/>
    </source>
</evidence>
<dbReference type="CDD" id="cd00833">
    <property type="entry name" value="PKS"/>
    <property type="match status" value="1"/>
</dbReference>
<dbReference type="InterPro" id="IPR036291">
    <property type="entry name" value="NAD(P)-bd_dom_sf"/>
</dbReference>
<evidence type="ECO:0000256" key="3">
    <source>
        <dbReference type="ARBA" id="ARBA00023002"/>
    </source>
</evidence>
<evidence type="ECO:0000256" key="1">
    <source>
        <dbReference type="ARBA" id="ARBA00022450"/>
    </source>
</evidence>
<sequence length="1844" mass="195256">MTAASFAGRVVLVTGGARGVGRFVTEEFAVRGAHVIVNCFHSEPDARRLVDELAGSGLSAEFIKASVAKPGEVDRMMERVREEHGGLDVLVNNAARGVFLPLGELTEDDWRRAFDLNLHAVRHCSLAALPLLARRAGSSVVNLSSHGARHTVPNYGLVGTTKAAMEGLSRYLAVEFAPYGVRVNVAGCQVMDNRVGDMFPDAARMKSATRDATPWGRLPTERDLARLAVLLASEEAGFVTGQTLLADGGLSCGAALHGPPARPSGTPHAAGDTESADAVQLTGSHPAVDPTALTDATDLAAATALRHVPAPRKDPDPIVVTGIGLLLPGAESPARFWELLGEGTPQFTDQSRRYPMEHFLSPDPATADSTYTAVSGIIDHPQLHPRAQDIVGATPVERWIRHTVAQALDGRTPTASDRMSLYVGGWADGTREMEEGALRELLSREAADAGLEPGAVADLLSAALPGAVPEPGAFGPAGLVRRALRGLVPDRADCLNVDAACSSGLYAVDLAARSLRSGDTDVALALGLSMCTIRYQVLFSKLTGLSRTGEVRAFDEKADGTLFSDAVAAVVLRRRSDAERDGDTVLAFLDGFGASSDGRGKALHAPRAEGQRLAIRRAYADGGPHGVRWVVGHGTGTPLGDRTELDVLSGEFASGVHCTGNKSLFGHGAWTSGLVSVIHAVLGLRHGTIPAQARYDAPRGGTVDIPTRPVPFSPGAVRRVGVSAFGFGGTNAHLVLSDRPGTPTAPPASPSPLVLVGWSALLPDSSDSASALAALHSGDHPPTFGATYPPPPFSTVRLPPPSVRAVDRTQLMALQLVERLGADHGRLWQDVADRTCVIAAHSGPTRLSQELSVRCFASALDSAAGTTSRTARWWRTYRTELSARVAEVGPDSLPGILPNVVAGRIAGRHDLHGPALAVDTGRTSGRDAYAVAARYLRDGDCDLALLVAAHGNTLPASGALFGVADDAVREGAFLLALASAEQAAERGWPVLAELPDALAATPLDPNRCFGGADDIVVLLRRLALQEQPVGERPQLMRFEVTADPVRHGAEEHPAVAPLPDGCLVIVDDAALAKSLADAVRAAGATLVVMDARSKVSEEYVAGLVRDCGRPAHLRVFVSPARTAWPGRPRPALLAAQEAAFLALRELPAGGSAVVCLLDPQAGGVAHPHGALFTGMLKSALWDLPDVWLHALTTDAPLPEALGQIEEASRHRPEIPVSFLRHGVRHTETLSPADITPDGPPLLSLLDDDSVVVAVGGARGITASILLRLVRRHRCHLWLIGSSDLDAVPPEIRAESDEEFAGRRRGFIADLLCTGAGATPGEAVRRYDILASAREAARTVDRLGALCGEGRVHYLRADVTDPGQVSAAARRVAAEHPRIDLLVNAAGVHRGGDLATKSLSEFRRIRDVKLLGYHCLRDAFDSVPVRQWCNFGSLTGVLGLPGEIDYAAANDLLGAAARAGSHTDRTEFTVAWTLWSQSGMATRDLVGDAVKRRGHLSQVSDEEGAQHFLSLLRLPQRWLPGVVQLGSTERRFIAGRMPRLAAAGTGAFLGVPRPRGTGVAEWDLTFTDRQVRLVSEHPVTGLPTLPGTLVLALLAEAAAALVPGARPDVVRDVRYHRFIRVRPDSRVRHTVRAELTGPGTVRVTVTSTTSAPDGRVLSRDALHTEALVDLDAHPEAQAPPALTEGTAAYDPYYEPDSPIPLRGSFVNTTDHRFTSDGGRSLWRPRTAPDALFYGRMLVPALLVDALARTHALRPAGASGTPVSAPTGLDRLEIYRHGDDLSHFVRHPDGIQLVEDRTLGRFHALTLAGEPVLSFTGMRIQSVGTVDIPGTAPSPQNPPTEETRTR</sequence>
<evidence type="ECO:0000313" key="12">
    <source>
        <dbReference type="Proteomes" id="UP001282288"/>
    </source>
</evidence>
<dbReference type="Pfam" id="PF13561">
    <property type="entry name" value="adh_short_C2"/>
    <property type="match status" value="1"/>
</dbReference>
<keyword evidence="3" id="KW-0560">Oxidoreductase</keyword>
<dbReference type="Pfam" id="PF16197">
    <property type="entry name" value="KAsynt_C_assoc"/>
    <property type="match status" value="1"/>
</dbReference>
<dbReference type="GO" id="GO:0016491">
    <property type="term" value="F:oxidoreductase activity"/>
    <property type="evidence" value="ECO:0007669"/>
    <property type="project" value="UniProtKB-KW"/>
</dbReference>
<feature type="active site" description="Proton donor; for dehydratase activity" evidence="4">
    <location>
        <position position="1743"/>
    </location>
</feature>
<feature type="domain" description="Ketosynthase family 3 (KS3)" evidence="7">
    <location>
        <begin position="315"/>
        <end position="738"/>
    </location>
</feature>
<dbReference type="InterPro" id="IPR002347">
    <property type="entry name" value="SDR_fam"/>
</dbReference>
<dbReference type="InterPro" id="IPR016039">
    <property type="entry name" value="Thiolase-like"/>
</dbReference>
<feature type="region of interest" description="N-terminal hotdog fold" evidence="4">
    <location>
        <begin position="1545"/>
        <end position="1662"/>
    </location>
</feature>
<evidence type="ECO:0000256" key="5">
    <source>
        <dbReference type="RuleBase" id="RU003694"/>
    </source>
</evidence>
<dbReference type="InterPro" id="IPR049900">
    <property type="entry name" value="PKS_mFAS_DH"/>
</dbReference>
<dbReference type="Pfam" id="PF00109">
    <property type="entry name" value="ketoacyl-synt"/>
    <property type="match status" value="3"/>
</dbReference>
<keyword evidence="5" id="KW-0808">Transferase</keyword>
<dbReference type="EMBL" id="JARAWC010000011">
    <property type="protein sequence ID" value="MDX2961473.1"/>
    <property type="molecule type" value="Genomic_DNA"/>
</dbReference>
<dbReference type="PANTHER" id="PTHR43775:SF37">
    <property type="entry name" value="SI:DKEY-61P9.11"/>
    <property type="match status" value="1"/>
</dbReference>
<dbReference type="RefSeq" id="WP_010357037.1">
    <property type="nucleotide sequence ID" value="NZ_CP122369.1"/>
</dbReference>
<dbReference type="InterPro" id="IPR020841">
    <property type="entry name" value="PKS_Beta-ketoAc_synthase_dom"/>
</dbReference>
<dbReference type="SMART" id="SM00822">
    <property type="entry name" value="PKS_KR"/>
    <property type="match status" value="1"/>
</dbReference>
<feature type="active site" description="Proton acceptor; for dehydratase activity" evidence="4">
    <location>
        <position position="1576"/>
    </location>
</feature>
<keyword evidence="2" id="KW-0597">Phosphoprotein</keyword>
<dbReference type="GO" id="GO:0004312">
    <property type="term" value="F:fatty acid synthase activity"/>
    <property type="evidence" value="ECO:0007669"/>
    <property type="project" value="TreeGrafter"/>
</dbReference>
<dbReference type="GeneID" id="87013721"/>
<dbReference type="InterPro" id="IPR013968">
    <property type="entry name" value="PKS_KR"/>
</dbReference>
<comment type="similarity">
    <text evidence="5">Belongs to the thiolase-like superfamily. Beta-ketoacyl-ACP synthases family.</text>
</comment>
<dbReference type="InterPro" id="IPR014030">
    <property type="entry name" value="Ketoacyl_synth_N"/>
</dbReference>
<protein>
    <submittedName>
        <fullName evidence="9">SDR family oxidoreductase</fullName>
    </submittedName>
</protein>
<dbReference type="GO" id="GO:0006633">
    <property type="term" value="P:fatty acid biosynthetic process"/>
    <property type="evidence" value="ECO:0007669"/>
    <property type="project" value="TreeGrafter"/>
</dbReference>
<feature type="domain" description="PKS/mFAS DH" evidence="8">
    <location>
        <begin position="1545"/>
        <end position="1827"/>
    </location>
</feature>
<dbReference type="InterPro" id="IPR057326">
    <property type="entry name" value="KR_dom"/>
</dbReference>
<dbReference type="PANTHER" id="PTHR43775">
    <property type="entry name" value="FATTY ACID SYNTHASE"/>
    <property type="match status" value="1"/>
</dbReference>
<dbReference type="InterPro" id="IPR042104">
    <property type="entry name" value="PKS_dehydratase_sf"/>
</dbReference>
<dbReference type="EMBL" id="JARAWP010000026">
    <property type="protein sequence ID" value="MDX3023261.1"/>
    <property type="molecule type" value="Genomic_DNA"/>
</dbReference>
<feature type="region of interest" description="C-terminal hotdog fold" evidence="4">
    <location>
        <begin position="1677"/>
        <end position="1827"/>
    </location>
</feature>
<evidence type="ECO:0000313" key="11">
    <source>
        <dbReference type="Proteomes" id="UP001272987"/>
    </source>
</evidence>
<dbReference type="Proteomes" id="UP001272987">
    <property type="component" value="Unassembled WGS sequence"/>
</dbReference>
<feature type="region of interest" description="Disordered" evidence="6">
    <location>
        <begin position="1823"/>
        <end position="1844"/>
    </location>
</feature>
<name>A0AAP6EG00_9ACTN</name>
<accession>A0AAP6EG00</accession>
<organism evidence="9 12">
    <name type="scientific">Streptomyces acidiscabies</name>
    <dbReference type="NCBI Taxonomy" id="42234"/>
    <lineage>
        <taxon>Bacteria</taxon>
        <taxon>Bacillati</taxon>
        <taxon>Actinomycetota</taxon>
        <taxon>Actinomycetes</taxon>
        <taxon>Kitasatosporales</taxon>
        <taxon>Streptomycetaceae</taxon>
        <taxon>Streptomyces</taxon>
    </lineage>
</organism>
<dbReference type="Gene3D" id="3.10.129.110">
    <property type="entry name" value="Polyketide synthase dehydratase"/>
    <property type="match status" value="1"/>
</dbReference>
<evidence type="ECO:0000259" key="7">
    <source>
        <dbReference type="PROSITE" id="PS52004"/>
    </source>
</evidence>
<comment type="caution">
    <text evidence="9">The sequence shown here is derived from an EMBL/GenBank/DDBJ whole genome shotgun (WGS) entry which is preliminary data.</text>
</comment>
<evidence type="ECO:0000256" key="6">
    <source>
        <dbReference type="SAM" id="MobiDB-lite"/>
    </source>
</evidence>
<keyword evidence="11" id="KW-1185">Reference proteome</keyword>
<dbReference type="PROSITE" id="PS52004">
    <property type="entry name" value="KS3_2"/>
    <property type="match status" value="1"/>
</dbReference>
<dbReference type="SUPFAM" id="SSF51735">
    <property type="entry name" value="NAD(P)-binding Rossmann-fold domains"/>
    <property type="match status" value="3"/>
</dbReference>
<feature type="region of interest" description="Disordered" evidence="6">
    <location>
        <begin position="256"/>
        <end position="278"/>
    </location>
</feature>
<evidence type="ECO:0000313" key="9">
    <source>
        <dbReference type="EMBL" id="MDX2961473.1"/>
    </source>
</evidence>
<evidence type="ECO:0000259" key="8">
    <source>
        <dbReference type="PROSITE" id="PS52019"/>
    </source>
</evidence>
<dbReference type="SMART" id="SM00825">
    <property type="entry name" value="PKS_KS"/>
    <property type="match status" value="1"/>
</dbReference>
<dbReference type="Pfam" id="PF02801">
    <property type="entry name" value="Ketoacyl-synt_C"/>
    <property type="match status" value="1"/>
</dbReference>
<gene>
    <name evidence="9" type="ORF">PV399_17365</name>
    <name evidence="10" type="ORF">PV666_36095</name>
</gene>
<dbReference type="InterPro" id="IPR014031">
    <property type="entry name" value="Ketoacyl_synth_C"/>
</dbReference>
<dbReference type="SUPFAM" id="SSF53901">
    <property type="entry name" value="Thiolase-like"/>
    <property type="match status" value="3"/>
</dbReference>